<dbReference type="AlphaFoldDB" id="A0A4V3RJA9"/>
<dbReference type="EMBL" id="SRYW01000004">
    <property type="protein sequence ID" value="TGY35250.1"/>
    <property type="molecule type" value="Genomic_DNA"/>
</dbReference>
<evidence type="ECO:0000313" key="2">
    <source>
        <dbReference type="Proteomes" id="UP000306631"/>
    </source>
</evidence>
<proteinExistence type="predicted"/>
<dbReference type="OrthoDB" id="6038669at2"/>
<protein>
    <submittedName>
        <fullName evidence="1">Uncharacterized protein</fullName>
    </submittedName>
</protein>
<evidence type="ECO:0000313" key="1">
    <source>
        <dbReference type="EMBL" id="TGY35250.1"/>
    </source>
</evidence>
<reference evidence="1 2" key="1">
    <citation type="submission" date="2019-04" db="EMBL/GenBank/DDBJ databases">
        <title>Microbes associate with the intestines of laboratory mice.</title>
        <authorList>
            <person name="Navarre W."/>
            <person name="Wong E."/>
            <person name="Huang K."/>
            <person name="Tropini C."/>
            <person name="Ng K."/>
            <person name="Yu B."/>
        </authorList>
    </citation>
    <scope>NUCLEOTIDE SEQUENCE [LARGE SCALE GENOMIC DNA]</scope>
    <source>
        <strain evidence="1 2">NM62_B4-13</strain>
    </source>
</reference>
<accession>A0A4V3RJA9</accession>
<gene>
    <name evidence="1" type="ORF">E5352_05890</name>
</gene>
<organism evidence="1 2">
    <name type="scientific">Stenotrophomonas maltophilia</name>
    <name type="common">Pseudomonas maltophilia</name>
    <name type="synonym">Xanthomonas maltophilia</name>
    <dbReference type="NCBI Taxonomy" id="40324"/>
    <lineage>
        <taxon>Bacteria</taxon>
        <taxon>Pseudomonadati</taxon>
        <taxon>Pseudomonadota</taxon>
        <taxon>Gammaproteobacteria</taxon>
        <taxon>Lysobacterales</taxon>
        <taxon>Lysobacteraceae</taxon>
        <taxon>Stenotrophomonas</taxon>
        <taxon>Stenotrophomonas maltophilia group</taxon>
    </lineage>
</organism>
<sequence length="107" mass="10700">MPNIKKIAVPGTVTAGAGVALNVTPLLGGQGREGLLYGPAGGLGTGVVQLQGAPKKPDGTADTYTTIQTLNSATTFPVEIADLPDFIRANVTTAPAAATELTLEGVQ</sequence>
<comment type="caution">
    <text evidence="1">The sequence shown here is derived from an EMBL/GenBank/DDBJ whole genome shotgun (WGS) entry which is preliminary data.</text>
</comment>
<dbReference type="RefSeq" id="WP_136003912.1">
    <property type="nucleotide sequence ID" value="NZ_SRYW01000004.1"/>
</dbReference>
<dbReference type="Proteomes" id="UP000306631">
    <property type="component" value="Unassembled WGS sequence"/>
</dbReference>
<name>A0A4V3RJA9_STEMA</name>